<sequence>MIGSTSTKIKTEALPTADEEKAFLLSDDKTLSDIESDAGRAQLESRFPPSSSTATSWLTAAGECAGNNLSRPISWKTAMARIALFLLPSFIPSRLSSLPPRDARRSCRAERVGPTAYLDGMRGVAAFAVFFCHYFYTCFRIAEGYGYGDKNYNIMKLPFIRLWYQGPPMVCVFFVISGYALSLKPLKLARAAAASRSSPSSTSSPSPTEAFSTTMSSFIFRRFFRLFLPTAASTFLIVILLRIGAYEGTRDFAHNKEFMRNVQETHPERLETTSAQLWDWGRAMFEFVHVWDWKQFGGSTAYDVHLWTIPVEFRCSMVLFLTLNGLARLRTAVRLVLLVLLALFCYRSDRWEMLLFYSGTILAEMDLIRNAHRDPATNAAMALPPASAELPTMLSSSPALLRSPTSNSPGFTNHGRPRPLRRMLWSALSILALYFMSQPDVGSEDTPGWVFLTSCIPEWWTDKYRYWQTIGSILFVAAVGRLPFWQRVFNTSPVQYLGRISYAVYLMHGPVLHTVGYLIEARSWEAVSAAEKGGEARYIAGFVLGSLFIVPIVIWAADVFWRTVDAPVVRFSKWLERVCSVSPESSK</sequence>
<keyword evidence="4" id="KW-1185">Reference proteome</keyword>
<dbReference type="Pfam" id="PF01757">
    <property type="entry name" value="Acyl_transf_3"/>
    <property type="match status" value="1"/>
</dbReference>
<reference evidence="3" key="1">
    <citation type="submission" date="2021-01" db="EMBL/GenBank/DDBJ databases">
        <title>Deciphering the adaptive evolutionary patterns associated with biogeogrpahic diversity in the finger millet blast pathogen Magnaporthe oryzae in Eastern Africa.</title>
        <authorList>
            <person name="Onyema G."/>
            <person name="Shittu T.A."/>
            <person name="Dodsworth S."/>
            <person name="Devilliers S."/>
            <person name="Muthumeenakshi S."/>
            <person name="Sreenivasaprasad S."/>
        </authorList>
    </citation>
    <scope>NUCLEOTIDE SEQUENCE</scope>
    <source>
        <strain evidence="3">D15/s37</strain>
    </source>
</reference>
<feature type="domain" description="Acyltransferase 3" evidence="2">
    <location>
        <begin position="116"/>
        <end position="555"/>
    </location>
</feature>
<feature type="transmembrane region" description="Helical" evidence="1">
    <location>
        <begin position="539"/>
        <end position="561"/>
    </location>
</feature>
<dbReference type="EMBL" id="JABSND010000083">
    <property type="protein sequence ID" value="KAI6298748.1"/>
    <property type="molecule type" value="Genomic_DNA"/>
</dbReference>
<feature type="transmembrane region" description="Helical" evidence="1">
    <location>
        <begin position="327"/>
        <end position="346"/>
    </location>
</feature>
<organism evidence="3 4">
    <name type="scientific">Pyricularia grisea</name>
    <name type="common">Crabgrass-specific blast fungus</name>
    <name type="synonym">Magnaporthe grisea</name>
    <dbReference type="NCBI Taxonomy" id="148305"/>
    <lineage>
        <taxon>Eukaryota</taxon>
        <taxon>Fungi</taxon>
        <taxon>Dikarya</taxon>
        <taxon>Ascomycota</taxon>
        <taxon>Pezizomycotina</taxon>
        <taxon>Sordariomycetes</taxon>
        <taxon>Sordariomycetidae</taxon>
        <taxon>Magnaporthales</taxon>
        <taxon>Pyriculariaceae</taxon>
        <taxon>Pyricularia</taxon>
    </lineage>
</organism>
<evidence type="ECO:0000313" key="3">
    <source>
        <dbReference type="EMBL" id="KAI6298748.1"/>
    </source>
</evidence>
<evidence type="ECO:0000259" key="2">
    <source>
        <dbReference type="Pfam" id="PF01757"/>
    </source>
</evidence>
<evidence type="ECO:0000256" key="1">
    <source>
        <dbReference type="SAM" id="Phobius"/>
    </source>
</evidence>
<evidence type="ECO:0000313" key="4">
    <source>
        <dbReference type="Proteomes" id="UP001059893"/>
    </source>
</evidence>
<dbReference type="Proteomes" id="UP001059893">
    <property type="component" value="Unassembled WGS sequence"/>
</dbReference>
<feature type="transmembrane region" description="Helical" evidence="1">
    <location>
        <begin position="466"/>
        <end position="484"/>
    </location>
</feature>
<dbReference type="InterPro" id="IPR002656">
    <property type="entry name" value="Acyl_transf_3_dom"/>
</dbReference>
<proteinExistence type="predicted"/>
<dbReference type="PANTHER" id="PTHR23028">
    <property type="entry name" value="ACETYLTRANSFERASE"/>
    <property type="match status" value="1"/>
</dbReference>
<dbReference type="PANTHER" id="PTHR23028:SF134">
    <property type="entry name" value="PUTATIVE (AFU_ORTHOLOGUE AFUA_4G08520)-RELATED"/>
    <property type="match status" value="1"/>
</dbReference>
<protein>
    <recommendedName>
        <fullName evidence="2">Acyltransferase 3 domain-containing protein</fullName>
    </recommendedName>
</protein>
<feature type="transmembrane region" description="Helical" evidence="1">
    <location>
        <begin position="223"/>
        <end position="245"/>
    </location>
</feature>
<feature type="transmembrane region" description="Helical" evidence="1">
    <location>
        <begin position="124"/>
        <end position="142"/>
    </location>
</feature>
<feature type="transmembrane region" description="Helical" evidence="1">
    <location>
        <begin position="162"/>
        <end position="181"/>
    </location>
</feature>
<dbReference type="InterPro" id="IPR050879">
    <property type="entry name" value="Acyltransferase_3"/>
</dbReference>
<comment type="caution">
    <text evidence="3">The sequence shown here is derived from an EMBL/GenBank/DDBJ whole genome shotgun (WGS) entry which is preliminary data.</text>
</comment>
<accession>A0ABQ8NM57</accession>
<gene>
    <name evidence="3" type="ORF">MCOR33_005196</name>
</gene>
<keyword evidence="1" id="KW-1133">Transmembrane helix</keyword>
<keyword evidence="1" id="KW-0812">Transmembrane</keyword>
<name>A0ABQ8NM57_PYRGI</name>
<feature type="transmembrane region" description="Helical" evidence="1">
    <location>
        <begin position="496"/>
        <end position="519"/>
    </location>
</feature>
<keyword evidence="1" id="KW-0472">Membrane</keyword>